<dbReference type="Gene3D" id="3.40.718.10">
    <property type="entry name" value="Isopropylmalate Dehydrogenase"/>
    <property type="match status" value="1"/>
</dbReference>
<dbReference type="Pfam" id="PF02504">
    <property type="entry name" value="FA_synthesis"/>
    <property type="match status" value="1"/>
</dbReference>
<evidence type="ECO:0000256" key="4">
    <source>
        <dbReference type="ARBA" id="ARBA00022679"/>
    </source>
</evidence>
<dbReference type="AlphaFoldDB" id="B2A2M4"/>
<keyword evidence="7 10" id="KW-1208">Phospholipid metabolism</keyword>
<dbReference type="PANTHER" id="PTHR30100">
    <property type="entry name" value="FATTY ACID/PHOSPHOLIPID SYNTHESIS PROTEIN PLSX"/>
    <property type="match status" value="1"/>
</dbReference>
<dbReference type="NCBIfam" id="TIGR00182">
    <property type="entry name" value="plsX"/>
    <property type="match status" value="1"/>
</dbReference>
<name>B2A2M4_NATTJ</name>
<evidence type="ECO:0000256" key="3">
    <source>
        <dbReference type="ARBA" id="ARBA00022516"/>
    </source>
</evidence>
<comment type="pathway">
    <text evidence="10">Lipid metabolism; phospholipid metabolism.</text>
</comment>
<evidence type="ECO:0000313" key="11">
    <source>
        <dbReference type="EMBL" id="ACB84939.1"/>
    </source>
</evidence>
<comment type="subunit">
    <text evidence="9 10">Homodimer. Probably interacts with PlsY.</text>
</comment>
<evidence type="ECO:0000256" key="10">
    <source>
        <dbReference type="HAMAP-Rule" id="MF_00019"/>
    </source>
</evidence>
<dbReference type="InParanoid" id="B2A2M4"/>
<dbReference type="PANTHER" id="PTHR30100:SF1">
    <property type="entry name" value="PHOSPHATE ACYLTRANSFERASE"/>
    <property type="match status" value="1"/>
</dbReference>
<evidence type="ECO:0000256" key="6">
    <source>
        <dbReference type="ARBA" id="ARBA00023209"/>
    </source>
</evidence>
<reference evidence="11 12" key="1">
    <citation type="submission" date="2008-04" db="EMBL/GenBank/DDBJ databases">
        <title>Complete sequence of chromosome of Natranaerobius thermophilus JW/NM-WN-LF.</title>
        <authorList>
            <consortium name="US DOE Joint Genome Institute"/>
            <person name="Copeland A."/>
            <person name="Lucas S."/>
            <person name="Lapidus A."/>
            <person name="Glavina del Rio T."/>
            <person name="Dalin E."/>
            <person name="Tice H."/>
            <person name="Bruce D."/>
            <person name="Goodwin L."/>
            <person name="Pitluck S."/>
            <person name="Chertkov O."/>
            <person name="Brettin T."/>
            <person name="Detter J.C."/>
            <person name="Han C."/>
            <person name="Kuske C.R."/>
            <person name="Schmutz J."/>
            <person name="Larimer F."/>
            <person name="Land M."/>
            <person name="Hauser L."/>
            <person name="Kyrpides N."/>
            <person name="Lykidis A."/>
            <person name="Mesbah N.M."/>
            <person name="Wiegel J."/>
        </authorList>
    </citation>
    <scope>NUCLEOTIDE SEQUENCE [LARGE SCALE GENOMIC DNA]</scope>
    <source>
        <strain evidence="12">ATCC BAA-1301 / DSM 18059 / JW/NM-WN-LF</strain>
    </source>
</reference>
<dbReference type="STRING" id="457570.Nther_1356"/>
<evidence type="ECO:0000256" key="1">
    <source>
        <dbReference type="ARBA" id="ARBA00001232"/>
    </source>
</evidence>
<dbReference type="Proteomes" id="UP000001683">
    <property type="component" value="Chromosome"/>
</dbReference>
<organism evidence="11 12">
    <name type="scientific">Natranaerobius thermophilus (strain ATCC BAA-1301 / DSM 18059 / JW/NM-WN-LF)</name>
    <dbReference type="NCBI Taxonomy" id="457570"/>
    <lineage>
        <taxon>Bacteria</taxon>
        <taxon>Bacillati</taxon>
        <taxon>Bacillota</taxon>
        <taxon>Clostridia</taxon>
        <taxon>Natranaerobiales</taxon>
        <taxon>Natranaerobiaceae</taxon>
        <taxon>Natranaerobius</taxon>
    </lineage>
</organism>
<evidence type="ECO:0000256" key="5">
    <source>
        <dbReference type="ARBA" id="ARBA00023098"/>
    </source>
</evidence>
<reference evidence="11 12" key="2">
    <citation type="journal article" date="2011" name="J. Bacteriol.">
        <title>Complete genome sequence of the anaerobic, halophilic alkalithermophile Natranaerobius thermophilus JW/NM-WN-LF.</title>
        <authorList>
            <person name="Zhao B."/>
            <person name="Mesbah N.M."/>
            <person name="Dalin E."/>
            <person name="Goodwin L."/>
            <person name="Nolan M."/>
            <person name="Pitluck S."/>
            <person name="Chertkov O."/>
            <person name="Brettin T.S."/>
            <person name="Han J."/>
            <person name="Larimer F.W."/>
            <person name="Land M.L."/>
            <person name="Hauser L."/>
            <person name="Kyrpides N."/>
            <person name="Wiegel J."/>
        </authorList>
    </citation>
    <scope>NUCLEOTIDE SEQUENCE [LARGE SCALE GENOMIC DNA]</scope>
    <source>
        <strain evidence="12">ATCC BAA-1301 / DSM 18059 / JW/NM-WN-LF</strain>
    </source>
</reference>
<dbReference type="FunCoup" id="B2A2M4">
    <property type="interactions" value="310"/>
</dbReference>
<dbReference type="UniPathway" id="UPA00085"/>
<keyword evidence="12" id="KW-1185">Reference proteome</keyword>
<dbReference type="GO" id="GO:0043811">
    <property type="term" value="F:phosphate:acyl-[acyl carrier protein] acyltransferase activity"/>
    <property type="evidence" value="ECO:0007669"/>
    <property type="project" value="UniProtKB-UniRule"/>
</dbReference>
<proteinExistence type="inferred from homology"/>
<keyword evidence="3 10" id="KW-0444">Lipid biosynthesis</keyword>
<dbReference type="SUPFAM" id="SSF53659">
    <property type="entry name" value="Isocitrate/Isopropylmalate dehydrogenase-like"/>
    <property type="match status" value="1"/>
</dbReference>
<evidence type="ECO:0000256" key="7">
    <source>
        <dbReference type="ARBA" id="ARBA00023264"/>
    </source>
</evidence>
<evidence type="ECO:0000256" key="2">
    <source>
        <dbReference type="ARBA" id="ARBA00022490"/>
    </source>
</evidence>
<comment type="function">
    <text evidence="10">Catalyzes the reversible formation of acyl-phosphate (acyl-PO(4)) from acyl-[acyl-carrier-protein] (acyl-ACP). This enzyme utilizes acyl-ACP as fatty acyl donor, but not acyl-CoA.</text>
</comment>
<dbReference type="HAMAP" id="MF_00019">
    <property type="entry name" value="PlsX"/>
    <property type="match status" value="1"/>
</dbReference>
<dbReference type="InterPro" id="IPR003664">
    <property type="entry name" value="FA_synthesis"/>
</dbReference>
<accession>B2A2M4</accession>
<dbReference type="eggNOG" id="COG0416">
    <property type="taxonomic scope" value="Bacteria"/>
</dbReference>
<dbReference type="HOGENOM" id="CLU_039379_1_1_9"/>
<comment type="similarity">
    <text evidence="10">Belongs to the PlsX family.</text>
</comment>
<sequence length="341" mass="37018">MIRVALDAMGGDHAPKAPVKGALLAVQELQEISISLVGQKELIEQELSRIKSEDFDDDNIHIVDAREIISGEDNPTQAIREKKDSSLVKAMNLLKDNQVEAVVSAGNTGAFMAGGLLKLGRLANIKRPALAPVFPAFDGNGTVVLDVGATMDPKPEHLKDFAIMGSVYAEKVLGRERPRVGLINVGEEAGKGNQLTKESYSLLETAPINFCGNVEARELLSGDFDVVVCEGFMGNVLLKFMEGIGKGLFGTMKDEFTADFKSKLGAWMLKPRMKSLKSRFDYNEYGGAPFLGVNGILVKSHGSSNETAIKNAIVRQVYHFVNNEVLTAFSQEIEKGVETDE</sequence>
<dbReference type="GO" id="GO:0008654">
    <property type="term" value="P:phospholipid biosynthetic process"/>
    <property type="evidence" value="ECO:0007669"/>
    <property type="project" value="UniProtKB-KW"/>
</dbReference>
<dbReference type="GO" id="GO:0006633">
    <property type="term" value="P:fatty acid biosynthetic process"/>
    <property type="evidence" value="ECO:0007669"/>
    <property type="project" value="UniProtKB-UniRule"/>
</dbReference>
<dbReference type="PIRSF" id="PIRSF002465">
    <property type="entry name" value="Phsphlp_syn_PlsX"/>
    <property type="match status" value="1"/>
</dbReference>
<dbReference type="EMBL" id="CP001034">
    <property type="protein sequence ID" value="ACB84939.1"/>
    <property type="molecule type" value="Genomic_DNA"/>
</dbReference>
<keyword evidence="5 10" id="KW-0443">Lipid metabolism</keyword>
<dbReference type="KEGG" id="nth:Nther_1356"/>
<comment type="subcellular location">
    <subcellularLocation>
        <location evidence="10">Cytoplasm</location>
    </subcellularLocation>
    <text evidence="10">Associated with the membrane possibly through PlsY.</text>
</comment>
<dbReference type="EC" id="2.3.1.274" evidence="8 10"/>
<comment type="catalytic activity">
    <reaction evidence="1 10">
        <text>a fatty acyl-[ACP] + phosphate = an acyl phosphate + holo-[ACP]</text>
        <dbReference type="Rhea" id="RHEA:42292"/>
        <dbReference type="Rhea" id="RHEA-COMP:9685"/>
        <dbReference type="Rhea" id="RHEA-COMP:14125"/>
        <dbReference type="ChEBI" id="CHEBI:43474"/>
        <dbReference type="ChEBI" id="CHEBI:59918"/>
        <dbReference type="ChEBI" id="CHEBI:64479"/>
        <dbReference type="ChEBI" id="CHEBI:138651"/>
        <dbReference type="EC" id="2.3.1.274"/>
    </reaction>
</comment>
<evidence type="ECO:0000256" key="9">
    <source>
        <dbReference type="ARBA" id="ARBA00046608"/>
    </source>
</evidence>
<keyword evidence="6 10" id="KW-0594">Phospholipid biosynthesis</keyword>
<evidence type="ECO:0000256" key="8">
    <source>
        <dbReference type="ARBA" id="ARBA00024069"/>
    </source>
</evidence>
<keyword evidence="4 10" id="KW-0808">Transferase</keyword>
<protein>
    <recommendedName>
        <fullName evidence="8 10">Phosphate acyltransferase</fullName>
        <ecNumber evidence="8 10">2.3.1.274</ecNumber>
    </recommendedName>
    <alternativeName>
        <fullName evidence="10">Acyl-ACP phosphotransacylase</fullName>
    </alternativeName>
    <alternativeName>
        <fullName evidence="10">Acyl-[acyl-carrier-protein]--phosphate acyltransferase</fullName>
    </alternativeName>
    <alternativeName>
        <fullName evidence="10">Phosphate-acyl-ACP acyltransferase</fullName>
    </alternativeName>
</protein>
<dbReference type="GO" id="GO:0005737">
    <property type="term" value="C:cytoplasm"/>
    <property type="evidence" value="ECO:0007669"/>
    <property type="project" value="UniProtKB-SubCell"/>
</dbReference>
<evidence type="ECO:0000313" key="12">
    <source>
        <dbReference type="Proteomes" id="UP000001683"/>
    </source>
</evidence>
<gene>
    <name evidence="10" type="primary">plsX</name>
    <name evidence="11" type="ordered locus">Nther_1356</name>
</gene>
<dbReference type="InterPro" id="IPR012281">
    <property type="entry name" value="Phospholipid_synth_PlsX-like"/>
</dbReference>
<keyword evidence="2 10" id="KW-0963">Cytoplasm</keyword>